<dbReference type="Proteomes" id="UP000654108">
    <property type="component" value="Unassembled WGS sequence"/>
</dbReference>
<keyword evidence="4" id="KW-0547">Nucleotide-binding</keyword>
<dbReference type="SMART" id="SM00382">
    <property type="entry name" value="AAA"/>
    <property type="match status" value="1"/>
</dbReference>
<evidence type="ECO:0000256" key="5">
    <source>
        <dbReference type="ARBA" id="ARBA00022840"/>
    </source>
</evidence>
<comment type="subcellular location">
    <subcellularLocation>
        <location evidence="1">Cell inner membrane</location>
        <topology evidence="1">Peripheral membrane protein</topology>
    </subcellularLocation>
</comment>
<evidence type="ECO:0000313" key="8">
    <source>
        <dbReference type="Proteomes" id="UP000654108"/>
    </source>
</evidence>
<evidence type="ECO:0000256" key="3">
    <source>
        <dbReference type="ARBA" id="ARBA00022448"/>
    </source>
</evidence>
<keyword evidence="8" id="KW-1185">Reference proteome</keyword>
<reference evidence="7" key="1">
    <citation type="submission" date="2020-09" db="EMBL/GenBank/DDBJ databases">
        <title>Genome seq and assembly of Devosia sp.</title>
        <authorList>
            <person name="Chhetri G."/>
        </authorList>
    </citation>
    <scope>NUCLEOTIDE SEQUENCE</scope>
    <source>
        <strain evidence="7">PTR5</strain>
    </source>
</reference>
<dbReference type="InterPro" id="IPR003593">
    <property type="entry name" value="AAA+_ATPase"/>
</dbReference>
<dbReference type="AlphaFoldDB" id="A0A927FUZ2"/>
<dbReference type="GO" id="GO:0016887">
    <property type="term" value="F:ATP hydrolysis activity"/>
    <property type="evidence" value="ECO:0007669"/>
    <property type="project" value="InterPro"/>
</dbReference>
<dbReference type="GO" id="GO:0005886">
    <property type="term" value="C:plasma membrane"/>
    <property type="evidence" value="ECO:0007669"/>
    <property type="project" value="UniProtKB-SubCell"/>
</dbReference>
<evidence type="ECO:0000256" key="1">
    <source>
        <dbReference type="ARBA" id="ARBA00004417"/>
    </source>
</evidence>
<dbReference type="PANTHER" id="PTHR43067:SF2">
    <property type="entry name" value="OLIGOPEPTIDE ABC TRANSPORTER, ATP-BINDING PROTEIN"/>
    <property type="match status" value="1"/>
</dbReference>
<evidence type="ECO:0000256" key="4">
    <source>
        <dbReference type="ARBA" id="ARBA00022741"/>
    </source>
</evidence>
<dbReference type="GO" id="GO:0005524">
    <property type="term" value="F:ATP binding"/>
    <property type="evidence" value="ECO:0007669"/>
    <property type="project" value="UniProtKB-KW"/>
</dbReference>
<dbReference type="NCBIfam" id="TIGR01727">
    <property type="entry name" value="oligo_HPY"/>
    <property type="match status" value="1"/>
</dbReference>
<sequence>MTMSQQSNRDILKVDGLKAYYQMNYFGVEREVRAVDDITMTVRKNEVYGIAGESSSGKTSFIKVLAAAIRPPLRVVAGSATYAFKSGTIDVAHASPEEIEAVRWKHLSYIMQGSMSVLNPVRRIGKTFKDFAQRPLGLSGRAFEERVVHHLSRLKLPPDVLKAYPHELSGGMRQRVTIGLATVCHPEFIIADEPTTALDVVVQKEVLSLIREIQQDMGSSVVFVTHDMSVHANMADRVGIIYAGRLVEEGPTRQMFFAPKHPYTAHLVASLPRIGDTTQRPALEGRPPNLADPPQGCRFHPRCPLAVEKCRTQTPPLEEVAPDQRSACWRWMDVEPLVKPSAPVGVVA</sequence>
<evidence type="ECO:0000259" key="6">
    <source>
        <dbReference type="PROSITE" id="PS50893"/>
    </source>
</evidence>
<dbReference type="PROSITE" id="PS00211">
    <property type="entry name" value="ABC_TRANSPORTER_1"/>
    <property type="match status" value="1"/>
</dbReference>
<dbReference type="InterPro" id="IPR013563">
    <property type="entry name" value="Oligopep_ABC_C"/>
</dbReference>
<dbReference type="Gene3D" id="3.40.50.300">
    <property type="entry name" value="P-loop containing nucleotide triphosphate hydrolases"/>
    <property type="match status" value="1"/>
</dbReference>
<proteinExistence type="inferred from homology"/>
<gene>
    <name evidence="7" type="ORF">IC608_07215</name>
</gene>
<dbReference type="Pfam" id="PF08352">
    <property type="entry name" value="oligo_HPY"/>
    <property type="match status" value="1"/>
</dbReference>
<protein>
    <submittedName>
        <fullName evidence="7">ABC transporter ATP-binding protein</fullName>
    </submittedName>
</protein>
<keyword evidence="5 7" id="KW-0067">ATP-binding</keyword>
<evidence type="ECO:0000256" key="2">
    <source>
        <dbReference type="ARBA" id="ARBA00005417"/>
    </source>
</evidence>
<name>A0A927FUZ2_9HYPH</name>
<organism evidence="7 8">
    <name type="scientific">Devosia oryzisoli</name>
    <dbReference type="NCBI Taxonomy" id="2774138"/>
    <lineage>
        <taxon>Bacteria</taxon>
        <taxon>Pseudomonadati</taxon>
        <taxon>Pseudomonadota</taxon>
        <taxon>Alphaproteobacteria</taxon>
        <taxon>Hyphomicrobiales</taxon>
        <taxon>Devosiaceae</taxon>
        <taxon>Devosia</taxon>
    </lineage>
</organism>
<accession>A0A927FUZ2</accession>
<dbReference type="PANTHER" id="PTHR43067">
    <property type="entry name" value="OLIGOPEPTIDE/DIPEPTIDE ABC TRANSPORTER, ATPASE SUBUNIT"/>
    <property type="match status" value="1"/>
</dbReference>
<dbReference type="EMBL" id="JACYFU010000002">
    <property type="protein sequence ID" value="MBD8065258.1"/>
    <property type="molecule type" value="Genomic_DNA"/>
</dbReference>
<comment type="caution">
    <text evidence="7">The sequence shown here is derived from an EMBL/GenBank/DDBJ whole genome shotgun (WGS) entry which is preliminary data.</text>
</comment>
<comment type="similarity">
    <text evidence="2">Belongs to the ABC transporter superfamily.</text>
</comment>
<evidence type="ECO:0000313" key="7">
    <source>
        <dbReference type="EMBL" id="MBD8065258.1"/>
    </source>
</evidence>
<dbReference type="CDD" id="cd03257">
    <property type="entry name" value="ABC_NikE_OppD_transporters"/>
    <property type="match status" value="1"/>
</dbReference>
<dbReference type="SUPFAM" id="SSF52540">
    <property type="entry name" value="P-loop containing nucleoside triphosphate hydrolases"/>
    <property type="match status" value="1"/>
</dbReference>
<dbReference type="InterPro" id="IPR017871">
    <property type="entry name" value="ABC_transporter-like_CS"/>
</dbReference>
<dbReference type="InterPro" id="IPR003439">
    <property type="entry name" value="ABC_transporter-like_ATP-bd"/>
</dbReference>
<dbReference type="Pfam" id="PF00005">
    <property type="entry name" value="ABC_tran"/>
    <property type="match status" value="1"/>
</dbReference>
<keyword evidence="3" id="KW-0813">Transport</keyword>
<dbReference type="InterPro" id="IPR027417">
    <property type="entry name" value="P-loop_NTPase"/>
</dbReference>
<dbReference type="PROSITE" id="PS50893">
    <property type="entry name" value="ABC_TRANSPORTER_2"/>
    <property type="match status" value="1"/>
</dbReference>
<dbReference type="GO" id="GO:0015833">
    <property type="term" value="P:peptide transport"/>
    <property type="evidence" value="ECO:0007669"/>
    <property type="project" value="InterPro"/>
</dbReference>
<feature type="domain" description="ABC transporter" evidence="6">
    <location>
        <begin position="12"/>
        <end position="268"/>
    </location>
</feature>